<dbReference type="NCBIfam" id="TIGR02022">
    <property type="entry name" value="hutF"/>
    <property type="match status" value="1"/>
</dbReference>
<dbReference type="InterPro" id="IPR051607">
    <property type="entry name" value="Metallo-dep_hydrolases"/>
</dbReference>
<dbReference type="NCBIfam" id="NF006684">
    <property type="entry name" value="PRK09229.1-5"/>
    <property type="match status" value="1"/>
</dbReference>
<dbReference type="SUPFAM" id="SSF51338">
    <property type="entry name" value="Composite domain of metallo-dependent hydrolases"/>
    <property type="match status" value="1"/>
</dbReference>
<keyword evidence="2" id="KW-0479">Metal-binding</keyword>
<organism evidence="7 8">
    <name type="scientific">Sphingomonas chungangi</name>
    <dbReference type="NCBI Taxonomy" id="2683589"/>
    <lineage>
        <taxon>Bacteria</taxon>
        <taxon>Pseudomonadati</taxon>
        <taxon>Pseudomonadota</taxon>
        <taxon>Alphaproteobacteria</taxon>
        <taxon>Sphingomonadales</taxon>
        <taxon>Sphingomonadaceae</taxon>
        <taxon>Sphingomonas</taxon>
    </lineage>
</organism>
<dbReference type="GO" id="GO:0046872">
    <property type="term" value="F:metal ion binding"/>
    <property type="evidence" value="ECO:0007669"/>
    <property type="project" value="UniProtKB-KW"/>
</dbReference>
<dbReference type="NCBIfam" id="NF006683">
    <property type="entry name" value="PRK09229.1-4"/>
    <property type="match status" value="1"/>
</dbReference>
<evidence type="ECO:0000313" key="7">
    <source>
        <dbReference type="EMBL" id="MBA2932836.1"/>
    </source>
</evidence>
<evidence type="ECO:0000313" key="8">
    <source>
        <dbReference type="Proteomes" id="UP000570166"/>
    </source>
</evidence>
<comment type="caution">
    <text evidence="7">The sequence shown here is derived from an EMBL/GenBank/DDBJ whole genome shotgun (WGS) entry which is preliminary data.</text>
</comment>
<dbReference type="NCBIfam" id="NF006681">
    <property type="entry name" value="PRK09229.1-2"/>
    <property type="match status" value="1"/>
</dbReference>
<dbReference type="GO" id="GO:0050416">
    <property type="term" value="F:formimidoylglutamate deiminase activity"/>
    <property type="evidence" value="ECO:0007669"/>
    <property type="project" value="UniProtKB-EC"/>
</dbReference>
<dbReference type="InterPro" id="IPR011059">
    <property type="entry name" value="Metal-dep_hydrolase_composite"/>
</dbReference>
<dbReference type="PANTHER" id="PTHR11271:SF48">
    <property type="entry name" value="AMIDOHYDROLASE-RELATED DOMAIN-CONTAINING PROTEIN"/>
    <property type="match status" value="1"/>
</dbReference>
<evidence type="ECO:0000256" key="3">
    <source>
        <dbReference type="ARBA" id="ARBA00022801"/>
    </source>
</evidence>
<keyword evidence="3 7" id="KW-0378">Hydrolase</keyword>
<dbReference type="AlphaFoldDB" id="A0A838L3P7"/>
<dbReference type="PANTHER" id="PTHR11271">
    <property type="entry name" value="GUANINE DEAMINASE"/>
    <property type="match status" value="1"/>
</dbReference>
<name>A0A838L3P7_9SPHN</name>
<dbReference type="SUPFAM" id="SSF51556">
    <property type="entry name" value="Metallo-dependent hydrolases"/>
    <property type="match status" value="1"/>
</dbReference>
<accession>A0A838L3P7</accession>
<dbReference type="Gene3D" id="2.30.40.10">
    <property type="entry name" value="Urease, subunit C, domain 1"/>
    <property type="match status" value="1"/>
</dbReference>
<proteinExistence type="predicted"/>
<dbReference type="InterPro" id="IPR006680">
    <property type="entry name" value="Amidohydro-rel"/>
</dbReference>
<keyword evidence="4" id="KW-0862">Zinc</keyword>
<dbReference type="InterPro" id="IPR055156">
    <property type="entry name" value="HutF-like_N"/>
</dbReference>
<dbReference type="RefSeq" id="WP_160364923.1">
    <property type="nucleotide sequence ID" value="NZ_JACEIB010000001.1"/>
</dbReference>
<dbReference type="Proteomes" id="UP000570166">
    <property type="component" value="Unassembled WGS sequence"/>
</dbReference>
<evidence type="ECO:0000256" key="2">
    <source>
        <dbReference type="ARBA" id="ARBA00022723"/>
    </source>
</evidence>
<comment type="cofactor">
    <cofactor evidence="1">
        <name>Zn(2+)</name>
        <dbReference type="ChEBI" id="CHEBI:29105"/>
    </cofactor>
</comment>
<dbReference type="GO" id="GO:0019239">
    <property type="term" value="F:deaminase activity"/>
    <property type="evidence" value="ECO:0007669"/>
    <property type="project" value="TreeGrafter"/>
</dbReference>
<feature type="domain" description="Formimidoylglutamate deiminase N-terminal" evidence="6">
    <location>
        <begin position="6"/>
        <end position="44"/>
    </location>
</feature>
<protein>
    <submittedName>
        <fullName evidence="7">Formimidoylglutamate deiminase</fullName>
        <ecNumber evidence="7">3.5.3.13</ecNumber>
    </submittedName>
</protein>
<dbReference type="GO" id="GO:0005829">
    <property type="term" value="C:cytosol"/>
    <property type="evidence" value="ECO:0007669"/>
    <property type="project" value="TreeGrafter"/>
</dbReference>
<feature type="domain" description="Amidohydrolase-related" evidence="5">
    <location>
        <begin position="47"/>
        <end position="403"/>
    </location>
</feature>
<dbReference type="EC" id="3.5.3.13" evidence="7"/>
<dbReference type="InterPro" id="IPR010252">
    <property type="entry name" value="HutF"/>
</dbReference>
<evidence type="ECO:0000259" key="5">
    <source>
        <dbReference type="Pfam" id="PF01979"/>
    </source>
</evidence>
<reference evidence="7 8" key="1">
    <citation type="submission" date="2020-07" db="EMBL/GenBank/DDBJ databases">
        <authorList>
            <person name="Sun Q."/>
        </authorList>
    </citation>
    <scope>NUCLEOTIDE SEQUENCE [LARGE SCALE GENOMIC DNA]</scope>
    <source>
        <strain evidence="7 8">CGMCC 1.13654</strain>
    </source>
</reference>
<evidence type="ECO:0000256" key="1">
    <source>
        <dbReference type="ARBA" id="ARBA00001947"/>
    </source>
</evidence>
<dbReference type="Pfam" id="PF01979">
    <property type="entry name" value="Amidohydro_1"/>
    <property type="match status" value="1"/>
</dbReference>
<keyword evidence="8" id="KW-1185">Reference proteome</keyword>
<evidence type="ECO:0000256" key="4">
    <source>
        <dbReference type="ARBA" id="ARBA00022833"/>
    </source>
</evidence>
<evidence type="ECO:0000259" key="6">
    <source>
        <dbReference type="Pfam" id="PF22429"/>
    </source>
</evidence>
<dbReference type="InterPro" id="IPR032466">
    <property type="entry name" value="Metal_Hydrolase"/>
</dbReference>
<dbReference type="Pfam" id="PF22429">
    <property type="entry name" value="HutF_N"/>
    <property type="match status" value="1"/>
</dbReference>
<gene>
    <name evidence="7" type="ORF">HZF05_01880</name>
</gene>
<dbReference type="EMBL" id="JACEIB010000001">
    <property type="protein sequence ID" value="MBA2932836.1"/>
    <property type="molecule type" value="Genomic_DNA"/>
</dbReference>
<sequence length="450" mass="47471">MNASLHFATALLPGGWASDVRIRIQDGLIAEIEPGVAPGDSERHAVALPGLPNLHSHAFQRGMAGLAEVRGHNDDSFWTWREIMYRFVDRLTPGDLAAIASQAYAEMLESGFTRVGEFHYLHHDRDGRPFADPAEMSSAIMGAAEETGIALTHLPVFYAHAGFGGSAPGEGQRRFIHDVDGFAKLLDAARAEAKALPDSVVGIAPHSLRAVTPEELAALAPLANGAPIHIHIAEQAREVEDCLAWSGARPVEWLLDHAPVGPQWCLVHATHMTEAETVAMARSGAVAGLCPITEANLGDGLFPAEAYLAEGGAYGVGSDSNVRIDAIEELRLLEYGQRLARRGRNLLTAPGQSTGGALYGAALAGGAQALGAEAGLRVGAPADIVSLDAAHPSLAARSGDALLDGLIFAAGREGADRVWRRGREVVTDGRHIARDAIAARYRATLAKLLA</sequence>
<dbReference type="Gene3D" id="3.20.20.140">
    <property type="entry name" value="Metal-dependent hydrolases"/>
    <property type="match status" value="1"/>
</dbReference>